<feature type="domain" description="Peptidase M15C" evidence="1">
    <location>
        <begin position="105"/>
        <end position="171"/>
    </location>
</feature>
<evidence type="ECO:0000313" key="3">
    <source>
        <dbReference type="Proteomes" id="UP001431963"/>
    </source>
</evidence>
<keyword evidence="3" id="KW-1185">Reference proteome</keyword>
<evidence type="ECO:0000313" key="2">
    <source>
        <dbReference type="EMBL" id="MEH7827094.1"/>
    </source>
</evidence>
<dbReference type="RefSeq" id="WP_335419250.1">
    <property type="nucleotide sequence ID" value="NZ_JBALHR010000001.1"/>
</dbReference>
<evidence type="ECO:0000259" key="1">
    <source>
        <dbReference type="Pfam" id="PF13539"/>
    </source>
</evidence>
<comment type="caution">
    <text evidence="2">The sequence shown here is derived from an EMBL/GenBank/DDBJ whole genome shotgun (WGS) entry which is preliminary data.</text>
</comment>
<proteinExistence type="predicted"/>
<accession>A0ABU8BSK7</accession>
<reference evidence="2" key="1">
    <citation type="submission" date="2024-02" db="EMBL/GenBank/DDBJ databases">
        <title>Genome sequences of strain Gemmobacter sp. JM10B15.</title>
        <authorList>
            <person name="Zhang M."/>
        </authorList>
    </citation>
    <scope>NUCLEOTIDE SEQUENCE</scope>
    <source>
        <strain evidence="2">JM10B15</strain>
    </source>
</reference>
<dbReference type="Proteomes" id="UP001431963">
    <property type="component" value="Unassembled WGS sequence"/>
</dbReference>
<dbReference type="Pfam" id="PF13539">
    <property type="entry name" value="Peptidase_M15_4"/>
    <property type="match status" value="1"/>
</dbReference>
<organism evidence="2 3">
    <name type="scientific">Gemmobacter denitrificans</name>
    <dbReference type="NCBI Taxonomy" id="3123040"/>
    <lineage>
        <taxon>Bacteria</taxon>
        <taxon>Pseudomonadati</taxon>
        <taxon>Pseudomonadota</taxon>
        <taxon>Alphaproteobacteria</taxon>
        <taxon>Rhodobacterales</taxon>
        <taxon>Paracoccaceae</taxon>
        <taxon>Gemmobacter</taxon>
    </lineage>
</organism>
<dbReference type="InterPro" id="IPR009045">
    <property type="entry name" value="Zn_M74/Hedgehog-like"/>
</dbReference>
<gene>
    <name evidence="2" type="ORF">V6590_02960</name>
</gene>
<dbReference type="EMBL" id="JBALHR010000001">
    <property type="protein sequence ID" value="MEH7827094.1"/>
    <property type="molecule type" value="Genomic_DNA"/>
</dbReference>
<dbReference type="Gene3D" id="3.30.1380.10">
    <property type="match status" value="1"/>
</dbReference>
<name>A0ABU8BSK7_9RHOB</name>
<dbReference type="InterPro" id="IPR039561">
    <property type="entry name" value="Peptidase_M15C"/>
</dbReference>
<dbReference type="SUPFAM" id="SSF55166">
    <property type="entry name" value="Hedgehog/DD-peptidase"/>
    <property type="match status" value="1"/>
</dbReference>
<dbReference type="CDD" id="cd14845">
    <property type="entry name" value="L-Ala-D-Glu_peptidase_like"/>
    <property type="match status" value="1"/>
</dbReference>
<sequence length="178" mass="19215">MNEAIRELQAALGLRDDGVLGPITTQAIIEAAKLGRLSVTADNPLAAPVGVPVLNDRSEASLRGVHPDLVRVVRRAAALSPVPFTVIEGLRTKERQAKLVKAGASKTMNSRHITGHAVDLVPHRPDGKIAFDWPLYHKLAPAMKQAAAELGVALVWGGDWRSFKDGPHFELDRTKYPG</sequence>
<protein>
    <submittedName>
        <fullName evidence="2">M15 family metallopeptidase</fullName>
    </submittedName>
</protein>